<feature type="repeat" description="TPR" evidence="2">
    <location>
        <begin position="212"/>
        <end position="245"/>
    </location>
</feature>
<dbReference type="Gene3D" id="1.25.40.10">
    <property type="entry name" value="Tetratricopeptide repeat domain"/>
    <property type="match status" value="1"/>
</dbReference>
<dbReference type="STRING" id="1392247.A0A3N4KU64"/>
<dbReference type="Pfam" id="PF13181">
    <property type="entry name" value="TPR_8"/>
    <property type="match status" value="1"/>
</dbReference>
<dbReference type="SMART" id="SM00671">
    <property type="entry name" value="SEL1"/>
    <property type="match status" value="3"/>
</dbReference>
<dbReference type="InterPro" id="IPR019734">
    <property type="entry name" value="TPR_rpt"/>
</dbReference>
<evidence type="ECO:0000313" key="4">
    <source>
        <dbReference type="Proteomes" id="UP000277580"/>
    </source>
</evidence>
<comment type="similarity">
    <text evidence="1">Belongs to the sel-1 family.</text>
</comment>
<evidence type="ECO:0000313" key="3">
    <source>
        <dbReference type="EMBL" id="RPB12949.1"/>
    </source>
</evidence>
<reference evidence="3 4" key="1">
    <citation type="journal article" date="2018" name="Nat. Ecol. Evol.">
        <title>Pezizomycetes genomes reveal the molecular basis of ectomycorrhizal truffle lifestyle.</title>
        <authorList>
            <person name="Murat C."/>
            <person name="Payen T."/>
            <person name="Noel B."/>
            <person name="Kuo A."/>
            <person name="Morin E."/>
            <person name="Chen J."/>
            <person name="Kohler A."/>
            <person name="Krizsan K."/>
            <person name="Balestrini R."/>
            <person name="Da Silva C."/>
            <person name="Montanini B."/>
            <person name="Hainaut M."/>
            <person name="Levati E."/>
            <person name="Barry K.W."/>
            <person name="Belfiori B."/>
            <person name="Cichocki N."/>
            <person name="Clum A."/>
            <person name="Dockter R.B."/>
            <person name="Fauchery L."/>
            <person name="Guy J."/>
            <person name="Iotti M."/>
            <person name="Le Tacon F."/>
            <person name="Lindquist E.A."/>
            <person name="Lipzen A."/>
            <person name="Malagnac F."/>
            <person name="Mello A."/>
            <person name="Molinier V."/>
            <person name="Miyauchi S."/>
            <person name="Poulain J."/>
            <person name="Riccioni C."/>
            <person name="Rubini A."/>
            <person name="Sitrit Y."/>
            <person name="Splivallo R."/>
            <person name="Traeger S."/>
            <person name="Wang M."/>
            <person name="Zifcakova L."/>
            <person name="Wipf D."/>
            <person name="Zambonelli A."/>
            <person name="Paolocci F."/>
            <person name="Nowrousian M."/>
            <person name="Ottonello S."/>
            <person name="Baldrian P."/>
            <person name="Spatafora J.W."/>
            <person name="Henrissat B."/>
            <person name="Nagy L.G."/>
            <person name="Aury J.M."/>
            <person name="Wincker P."/>
            <person name="Grigoriev I.V."/>
            <person name="Bonfante P."/>
            <person name="Martin F.M."/>
        </authorList>
    </citation>
    <scope>NUCLEOTIDE SEQUENCE [LARGE SCALE GENOMIC DNA]</scope>
    <source>
        <strain evidence="3 4">CCBAS932</strain>
    </source>
</reference>
<dbReference type="PANTHER" id="PTHR11102">
    <property type="entry name" value="SEL-1-LIKE PROTEIN"/>
    <property type="match status" value="1"/>
</dbReference>
<keyword evidence="4" id="KW-1185">Reference proteome</keyword>
<accession>A0A3N4KU64</accession>
<dbReference type="InterPro" id="IPR050767">
    <property type="entry name" value="Sel1_AlgK"/>
</dbReference>
<keyword evidence="2" id="KW-0802">TPR repeat</keyword>
<dbReference type="PROSITE" id="PS50005">
    <property type="entry name" value="TPR"/>
    <property type="match status" value="1"/>
</dbReference>
<evidence type="ECO:0000256" key="2">
    <source>
        <dbReference type="PROSITE-ProRule" id="PRU00339"/>
    </source>
</evidence>
<organism evidence="3 4">
    <name type="scientific">Morchella conica CCBAS932</name>
    <dbReference type="NCBI Taxonomy" id="1392247"/>
    <lineage>
        <taxon>Eukaryota</taxon>
        <taxon>Fungi</taxon>
        <taxon>Dikarya</taxon>
        <taxon>Ascomycota</taxon>
        <taxon>Pezizomycotina</taxon>
        <taxon>Pezizomycetes</taxon>
        <taxon>Pezizales</taxon>
        <taxon>Morchellaceae</taxon>
        <taxon>Morchella</taxon>
    </lineage>
</organism>
<name>A0A3N4KU64_9PEZI</name>
<dbReference type="OrthoDB" id="5379420at2759"/>
<dbReference type="Proteomes" id="UP000277580">
    <property type="component" value="Unassembled WGS sequence"/>
</dbReference>
<dbReference type="SUPFAM" id="SSF81901">
    <property type="entry name" value="HCP-like"/>
    <property type="match status" value="2"/>
</dbReference>
<dbReference type="PANTHER" id="PTHR11102:SF160">
    <property type="entry name" value="ERAD-ASSOCIATED E3 UBIQUITIN-PROTEIN LIGASE COMPONENT HRD3"/>
    <property type="match status" value="1"/>
</dbReference>
<dbReference type="EMBL" id="ML119125">
    <property type="protein sequence ID" value="RPB12949.1"/>
    <property type="molecule type" value="Genomic_DNA"/>
</dbReference>
<sequence>MFSPIRFRVGAHAQYFHTSRSHLATRLRPAFAIRHKQRIEDEWRHRAPEIPNDVLLSAHKSKALPFGPAVATRLVADYMPMMVKEPNEISGRAICDEHNITPADLTRLALVLIRSAPKDPPVQAQAGLHLLFTCSTLHDPTATIELHRQLSNMKQIPRVVQDLRDISQILRKIASEHEHPGALFRMGEMVSQSGKEIEAEKWFEKAAEKGVAAAWTSLGRLQQRRGDTTKAIASFKKGVELDDPYAYLYLAMAKDNSPQKETYLLKAAASGVISAAHSLGAHYAKTFKPLLAREWFTLAATEGYAASQMSLAIILREEGKLSEALEWLVKANKEPGQIGQVSGKIRREVELEMGKVKQKRE</sequence>
<dbReference type="InterPro" id="IPR006597">
    <property type="entry name" value="Sel1-like"/>
</dbReference>
<protein>
    <submittedName>
        <fullName evidence="3">HCP-like protein</fullName>
    </submittedName>
</protein>
<dbReference type="InterPro" id="IPR011990">
    <property type="entry name" value="TPR-like_helical_dom_sf"/>
</dbReference>
<proteinExistence type="inferred from homology"/>
<evidence type="ECO:0000256" key="1">
    <source>
        <dbReference type="ARBA" id="ARBA00038101"/>
    </source>
</evidence>
<gene>
    <name evidence="3" type="ORF">P167DRAFT_535354</name>
</gene>
<dbReference type="AlphaFoldDB" id="A0A3N4KU64"/>
<dbReference type="InParanoid" id="A0A3N4KU64"/>